<dbReference type="InterPro" id="IPR021320">
    <property type="entry name" value="DUF2905"/>
</dbReference>
<organism evidence="3 5">
    <name type="scientific">Megasphaera elsdenii</name>
    <dbReference type="NCBI Taxonomy" id="907"/>
    <lineage>
        <taxon>Bacteria</taxon>
        <taxon>Bacillati</taxon>
        <taxon>Bacillota</taxon>
        <taxon>Negativicutes</taxon>
        <taxon>Veillonellales</taxon>
        <taxon>Veillonellaceae</taxon>
        <taxon>Megasphaera</taxon>
    </lineage>
</organism>
<sequence length="71" mass="7753">MAKLLILMGVFFIVAGLLWMVGDSLGLGNFLGHLPGDISFTRGNTSFHFPIVTCILISAVLTIVLNLFFRL</sequence>
<accession>A0A269TEZ8</accession>
<reference evidence="2 4" key="1">
    <citation type="journal article" date="2018" name="Genome Announc.">
        <title>Complete genomes of two Megasphaera elsdenii strains, NCIMB 702410 and ATCC 25940.</title>
        <authorList>
            <person name="Hatmaker E.A."/>
            <person name="O'Dell K."/>
            <person name="Riley L.A."/>
            <person name="Klingeman D.M."/>
            <person name="Guss A.M."/>
        </authorList>
    </citation>
    <scope>NUCLEOTIDE SEQUENCE [LARGE SCALE GENOMIC DNA]</scope>
    <source>
        <strain evidence="2 4">NCIMB702410</strain>
    </source>
</reference>
<gene>
    <name evidence="2" type="ORF">C6Y28_01620</name>
    <name evidence="3" type="ORF">HG933_06250</name>
</gene>
<protein>
    <submittedName>
        <fullName evidence="3">DUF2905 domain-containing protein</fullName>
    </submittedName>
</protein>
<name>A0A269TEZ8_MEGEL</name>
<evidence type="ECO:0000313" key="4">
    <source>
        <dbReference type="Proteomes" id="UP000238358"/>
    </source>
</evidence>
<dbReference type="PANTHER" id="PTHR36443">
    <property type="entry name" value="BSR5223 PROTEIN"/>
    <property type="match status" value="1"/>
</dbReference>
<evidence type="ECO:0000313" key="5">
    <source>
        <dbReference type="Proteomes" id="UP000536773"/>
    </source>
</evidence>
<reference evidence="3 5" key="2">
    <citation type="submission" date="2020-04" db="EMBL/GenBank/DDBJ databases">
        <authorList>
            <person name="Hitch T.C.A."/>
            <person name="Wylensek D."/>
            <person name="Clavel T."/>
        </authorList>
    </citation>
    <scope>NUCLEOTIDE SEQUENCE [LARGE SCALE GENOMIC DNA]</scope>
    <source>
        <strain evidence="3 5">WCA-386-APC-2A</strain>
    </source>
</reference>
<dbReference type="Proteomes" id="UP000536773">
    <property type="component" value="Unassembled WGS sequence"/>
</dbReference>
<dbReference type="EMBL" id="CP027569">
    <property type="protein sequence ID" value="AVO26420.1"/>
    <property type="molecule type" value="Genomic_DNA"/>
</dbReference>
<dbReference type="AlphaFoldDB" id="A0A269TEZ8"/>
<keyword evidence="1" id="KW-0812">Transmembrane</keyword>
<dbReference type="Proteomes" id="UP000238358">
    <property type="component" value="Chromosome"/>
</dbReference>
<proteinExistence type="predicted"/>
<dbReference type="OrthoDB" id="9811610at2"/>
<feature type="transmembrane region" description="Helical" evidence="1">
    <location>
        <begin position="48"/>
        <end position="69"/>
    </location>
</feature>
<dbReference type="EMBL" id="JABBJH010000007">
    <property type="protein sequence ID" value="NMK38980.1"/>
    <property type="molecule type" value="Genomic_DNA"/>
</dbReference>
<dbReference type="PANTHER" id="PTHR36443:SF1">
    <property type="entry name" value="BSR5223 PROTEIN"/>
    <property type="match status" value="1"/>
</dbReference>
<evidence type="ECO:0000313" key="3">
    <source>
        <dbReference type="EMBL" id="NMK38980.1"/>
    </source>
</evidence>
<dbReference type="Pfam" id="PF11146">
    <property type="entry name" value="DUF2905"/>
    <property type="match status" value="1"/>
</dbReference>
<dbReference type="RefSeq" id="WP_022497175.1">
    <property type="nucleotide sequence ID" value="NZ_JAXJBZ010000062.1"/>
</dbReference>
<keyword evidence="1" id="KW-0472">Membrane</keyword>
<keyword evidence="1" id="KW-1133">Transmembrane helix</keyword>
<evidence type="ECO:0000256" key="1">
    <source>
        <dbReference type="SAM" id="Phobius"/>
    </source>
</evidence>
<evidence type="ECO:0000313" key="2">
    <source>
        <dbReference type="EMBL" id="AVO26420.1"/>
    </source>
</evidence>